<feature type="active site" evidence="4">
    <location>
        <position position="258"/>
    </location>
</feature>
<dbReference type="CDD" id="cd07103">
    <property type="entry name" value="ALDH_F5_SSADH_GabD"/>
    <property type="match status" value="1"/>
</dbReference>
<dbReference type="PANTHER" id="PTHR43353:SF5">
    <property type="entry name" value="SUCCINATE-SEMIALDEHYDE DEHYDROGENASE, MITOCHONDRIAL"/>
    <property type="match status" value="1"/>
</dbReference>
<dbReference type="Gene3D" id="3.40.605.10">
    <property type="entry name" value="Aldehyde Dehydrogenase, Chain A, domain 1"/>
    <property type="match status" value="1"/>
</dbReference>
<dbReference type="InterPro" id="IPR015590">
    <property type="entry name" value="Aldehyde_DH_dom"/>
</dbReference>
<feature type="domain" description="Aldehyde dehydrogenase" evidence="6">
    <location>
        <begin position="21"/>
        <end position="480"/>
    </location>
</feature>
<dbReference type="Gene3D" id="3.40.309.10">
    <property type="entry name" value="Aldehyde Dehydrogenase, Chain A, domain 2"/>
    <property type="match status" value="1"/>
</dbReference>
<dbReference type="FunFam" id="3.40.605.10:FF:000005">
    <property type="entry name" value="Succinate-semialdehyde dehydrogenase I"/>
    <property type="match status" value="1"/>
</dbReference>
<dbReference type="InterPro" id="IPR029510">
    <property type="entry name" value="Ald_DH_CS_GLU"/>
</dbReference>
<gene>
    <name evidence="7" type="ORF">DOZ80_25740</name>
</gene>
<organism evidence="7 8">
    <name type="scientific">Pseudomonas fluorescens</name>
    <dbReference type="NCBI Taxonomy" id="294"/>
    <lineage>
        <taxon>Bacteria</taxon>
        <taxon>Pseudomonadati</taxon>
        <taxon>Pseudomonadota</taxon>
        <taxon>Gammaproteobacteria</taxon>
        <taxon>Pseudomonadales</taxon>
        <taxon>Pseudomonadaceae</taxon>
        <taxon>Pseudomonas</taxon>
    </lineage>
</organism>
<dbReference type="InterPro" id="IPR016161">
    <property type="entry name" value="Ald_DH/histidinol_DH"/>
</dbReference>
<protein>
    <submittedName>
        <fullName evidence="7">Succinate-semialdehyde dehydrogenase (NADP(+))</fullName>
    </submittedName>
</protein>
<dbReference type="EMBL" id="QLIN01000014">
    <property type="protein sequence ID" value="RAI64861.1"/>
    <property type="molecule type" value="Genomic_DNA"/>
</dbReference>
<evidence type="ECO:0000256" key="1">
    <source>
        <dbReference type="ARBA" id="ARBA00009986"/>
    </source>
</evidence>
<dbReference type="GO" id="GO:0004777">
    <property type="term" value="F:succinate-semialdehyde dehydrogenase (NAD+) activity"/>
    <property type="evidence" value="ECO:0007669"/>
    <property type="project" value="TreeGrafter"/>
</dbReference>
<dbReference type="PROSITE" id="PS00687">
    <property type="entry name" value="ALDEHYDE_DEHYDR_GLU"/>
    <property type="match status" value="1"/>
</dbReference>
<evidence type="ECO:0000313" key="7">
    <source>
        <dbReference type="EMBL" id="RAI64861.1"/>
    </source>
</evidence>
<evidence type="ECO:0000313" key="8">
    <source>
        <dbReference type="Proteomes" id="UP000249493"/>
    </source>
</evidence>
<dbReference type="InterPro" id="IPR016162">
    <property type="entry name" value="Ald_DH_N"/>
</dbReference>
<dbReference type="FunFam" id="3.40.605.10:FF:000026">
    <property type="entry name" value="Aldehyde dehydrogenase, putative"/>
    <property type="match status" value="1"/>
</dbReference>
<dbReference type="PANTHER" id="PTHR43353">
    <property type="entry name" value="SUCCINATE-SEMIALDEHYDE DEHYDROGENASE, MITOCHONDRIAL"/>
    <property type="match status" value="1"/>
</dbReference>
<evidence type="ECO:0000256" key="4">
    <source>
        <dbReference type="PROSITE-ProRule" id="PRU10007"/>
    </source>
</evidence>
<accession>A0A327MPV6</accession>
<dbReference type="SUPFAM" id="SSF53720">
    <property type="entry name" value="ALDH-like"/>
    <property type="match status" value="1"/>
</dbReference>
<dbReference type="AlphaFoldDB" id="A0A327MPV6"/>
<evidence type="ECO:0000259" key="6">
    <source>
        <dbReference type="Pfam" id="PF00171"/>
    </source>
</evidence>
<dbReference type="InterPro" id="IPR010102">
    <property type="entry name" value="Succ_semiAld_DH"/>
</dbReference>
<dbReference type="NCBIfam" id="TIGR01780">
    <property type="entry name" value="SSADH"/>
    <property type="match status" value="1"/>
</dbReference>
<keyword evidence="2" id="KW-0521">NADP</keyword>
<comment type="caution">
    <text evidence="7">The sequence shown here is derived from an EMBL/GenBank/DDBJ whole genome shotgun (WGS) entry which is preliminary data.</text>
</comment>
<comment type="similarity">
    <text evidence="1 5">Belongs to the aldehyde dehydrogenase family.</text>
</comment>
<evidence type="ECO:0000256" key="2">
    <source>
        <dbReference type="ARBA" id="ARBA00022857"/>
    </source>
</evidence>
<evidence type="ECO:0000256" key="5">
    <source>
        <dbReference type="RuleBase" id="RU003345"/>
    </source>
</evidence>
<dbReference type="InterPro" id="IPR016163">
    <property type="entry name" value="Ald_DH_C"/>
</dbReference>
<name>A0A327MPV6_PSEFL</name>
<keyword evidence="3 5" id="KW-0560">Oxidoreductase</keyword>
<proteinExistence type="inferred from homology"/>
<dbReference type="InterPro" id="IPR050740">
    <property type="entry name" value="Aldehyde_DH_Superfamily"/>
</dbReference>
<dbReference type="GO" id="GO:0009450">
    <property type="term" value="P:gamma-aminobutyric acid catabolic process"/>
    <property type="evidence" value="ECO:0007669"/>
    <property type="project" value="InterPro"/>
</dbReference>
<dbReference type="Pfam" id="PF00171">
    <property type="entry name" value="Aldedh"/>
    <property type="match status" value="1"/>
</dbReference>
<dbReference type="FunFam" id="3.40.309.10:FF:000004">
    <property type="entry name" value="Succinate-semialdehyde dehydrogenase I"/>
    <property type="match status" value="1"/>
</dbReference>
<dbReference type="Proteomes" id="UP000249493">
    <property type="component" value="Unassembled WGS sequence"/>
</dbReference>
<reference evidence="7 8" key="1">
    <citation type="submission" date="2018-06" db="EMBL/GenBank/DDBJ databases">
        <authorList>
            <person name="Zhirakovskaya E."/>
        </authorList>
    </citation>
    <scope>NUCLEOTIDE SEQUENCE [LARGE SCALE GENOMIC DNA]</scope>
    <source>
        <strain evidence="7 8">LY3</strain>
    </source>
</reference>
<sequence>MAIVLSNQSLFKNRALIGGEWVSAVNGVEYDIVNPATGQRIASVPDMGGTEAAEAIKCAKAAGKEWSKKTAKQRANIIRRWYDLIVTNKEDLASLITLEQGKPLAEARAEVDYGAAYVEWFAEEAKRINGDVIPAPADDRRIVVIKQPIGVVAAITPWNFPMAMIARKVAPALAAGCSIVVKPAEDTPLVALAVAELALQAGITPGVLNVITASRGHEVGEVLTTHRDVRKVSFTGSTQVGRILLKQSAETIKKVSLELGGNAPFIVFDDADINAAVSGAIACKFRNGGQACISANRIFVQAGIYEAFAEKLCTEVQKLAVGSGCEPGVSLGPMINEKAINKVEEHVADARDKGGRILIGGARHQLGGNFYEPTVIADVNCSMVINNEETFGPVAPLIRFESEEEVLERANDTEYGLAAYFFTRDHSKAWRVAEALEAGMVGINTGLISNEMAPFGGVKQSGLGREGSMYGIEDYLEIKYMCVGGI</sequence>
<evidence type="ECO:0000256" key="3">
    <source>
        <dbReference type="ARBA" id="ARBA00023002"/>
    </source>
</evidence>